<dbReference type="SMART" id="SM00470">
    <property type="entry name" value="ParB"/>
    <property type="match status" value="1"/>
</dbReference>
<gene>
    <name evidence="2" type="ORF">CTEN210_01547</name>
</gene>
<dbReference type="Gene3D" id="3.90.1530.10">
    <property type="entry name" value="Conserved hypothetical protein from pyrococcus furiosus pfu- 392566-001, ParB domain"/>
    <property type="match status" value="1"/>
</dbReference>
<dbReference type="SUPFAM" id="SSF110849">
    <property type="entry name" value="ParB/Sulfiredoxin"/>
    <property type="match status" value="1"/>
</dbReference>
<dbReference type="InterPro" id="IPR003115">
    <property type="entry name" value="ParB_N"/>
</dbReference>
<comment type="caution">
    <text evidence="2">The sequence shown here is derived from an EMBL/GenBank/DDBJ whole genome shotgun (WGS) entry which is preliminary data.</text>
</comment>
<organism evidence="2 3">
    <name type="scientific">Chaetoceros tenuissimus</name>
    <dbReference type="NCBI Taxonomy" id="426638"/>
    <lineage>
        <taxon>Eukaryota</taxon>
        <taxon>Sar</taxon>
        <taxon>Stramenopiles</taxon>
        <taxon>Ochrophyta</taxon>
        <taxon>Bacillariophyta</taxon>
        <taxon>Coscinodiscophyceae</taxon>
        <taxon>Chaetocerotophycidae</taxon>
        <taxon>Chaetocerotales</taxon>
        <taxon>Chaetocerotaceae</taxon>
        <taxon>Chaetoceros</taxon>
    </lineage>
</organism>
<dbReference type="Proteomes" id="UP001054902">
    <property type="component" value="Unassembled WGS sequence"/>
</dbReference>
<dbReference type="CDD" id="cd16400">
    <property type="entry name" value="ParB_Srx_like_nuclease"/>
    <property type="match status" value="1"/>
</dbReference>
<proteinExistence type="predicted"/>
<evidence type="ECO:0000313" key="3">
    <source>
        <dbReference type="Proteomes" id="UP001054902"/>
    </source>
</evidence>
<evidence type="ECO:0000259" key="1">
    <source>
        <dbReference type="SMART" id="SM00470"/>
    </source>
</evidence>
<feature type="domain" description="ParB-like N-terminal" evidence="1">
    <location>
        <begin position="146"/>
        <end position="230"/>
    </location>
</feature>
<sequence length="274" mass="30100">MTASAFSCTQISKSSFRYYSNDERCGMRFVASDSSLNLYKDTRNGMDGMDSSVSPVFSSIASESWASSVDYKGAASSAQSEAKSSSPATSPLGKLARGVSNIFGVVSDVLNRDTTKTRKPAPSILLEEDIEDEDDQVHLSQSQIISLVDINWLKEHEQVVSEERVQNLLQSTIEWDAYKMPLLVDSKSGAILDGHHRYAVGRAMGLSRLPAILVDYLNDETISVDVWPDCGLDCLSKEDVIEMSLSKDVFPPKTSKHDFVSSFTSIHVPLSKLL</sequence>
<dbReference type="AlphaFoldDB" id="A0AAD3CG87"/>
<protein>
    <recommendedName>
        <fullName evidence="1">ParB-like N-terminal domain-containing protein</fullName>
    </recommendedName>
</protein>
<name>A0AAD3CG87_9STRA</name>
<dbReference type="EMBL" id="BLLK01000020">
    <property type="protein sequence ID" value="GFH45073.1"/>
    <property type="molecule type" value="Genomic_DNA"/>
</dbReference>
<keyword evidence="3" id="KW-1185">Reference proteome</keyword>
<evidence type="ECO:0000313" key="2">
    <source>
        <dbReference type="EMBL" id="GFH45073.1"/>
    </source>
</evidence>
<reference evidence="2 3" key="1">
    <citation type="journal article" date="2021" name="Sci. Rep.">
        <title>The genome of the diatom Chaetoceros tenuissimus carries an ancient integrated fragment of an extant virus.</title>
        <authorList>
            <person name="Hongo Y."/>
            <person name="Kimura K."/>
            <person name="Takaki Y."/>
            <person name="Yoshida Y."/>
            <person name="Baba S."/>
            <person name="Kobayashi G."/>
            <person name="Nagasaki K."/>
            <person name="Hano T."/>
            <person name="Tomaru Y."/>
        </authorList>
    </citation>
    <scope>NUCLEOTIDE SEQUENCE [LARGE SCALE GENOMIC DNA]</scope>
    <source>
        <strain evidence="2 3">NIES-3715</strain>
    </source>
</reference>
<dbReference type="InterPro" id="IPR036086">
    <property type="entry name" value="ParB/Sulfiredoxin_sf"/>
</dbReference>
<accession>A0AAD3CG87</accession>